<feature type="compositionally biased region" description="Basic residues" evidence="1">
    <location>
        <begin position="1"/>
        <end position="11"/>
    </location>
</feature>
<feature type="region of interest" description="Disordered" evidence="1">
    <location>
        <begin position="1"/>
        <end position="51"/>
    </location>
</feature>
<gene>
    <name evidence="3" type="primary">C3h20orf144</name>
    <name evidence="2" type="synonym">RGD1561517_predicted</name>
    <name evidence="2" type="ORF">rCG_37341</name>
</gene>
<dbReference type="InterPro" id="IPR029296">
    <property type="entry name" value="Bcl-2-like_put"/>
</dbReference>
<dbReference type="OrthoDB" id="9450924at2759"/>
<feature type="compositionally biased region" description="Basic and acidic residues" evidence="1">
    <location>
        <begin position="189"/>
        <end position="200"/>
    </location>
</feature>
<dbReference type="EMBL" id="CH474050">
    <property type="protein sequence ID" value="EDL85963.1"/>
    <property type="molecule type" value="Genomic_DNA"/>
</dbReference>
<proteinExistence type="predicted"/>
<protein>
    <submittedName>
        <fullName evidence="2">Similar to chromosome 20 open reading frame 144 (Predicted), isoform CRA_a</fullName>
    </submittedName>
</protein>
<dbReference type="Proteomes" id="UP000234681">
    <property type="component" value="Chromosome 3"/>
</dbReference>
<evidence type="ECO:0000313" key="2">
    <source>
        <dbReference type="EMBL" id="EDL85963.1"/>
    </source>
</evidence>
<dbReference type="GeneID" id="499927"/>
<dbReference type="CTD" id="499927"/>
<reference evidence="2" key="1">
    <citation type="journal article" date="2005" name="Genome Res.">
        <title>Gene and alternative splicing annotation with AIR.</title>
        <authorList>
            <person name="Florea L."/>
            <person name="Di Francesco V."/>
            <person name="Miller J."/>
            <person name="Turner R."/>
            <person name="Yao A."/>
            <person name="Harris M."/>
            <person name="Walenz B."/>
            <person name="Mobarry C."/>
            <person name="Merkulov G.V."/>
            <person name="Charlab R."/>
            <person name="Dew I."/>
            <person name="Deng Z."/>
            <person name="Istrail S."/>
            <person name="Li P."/>
            <person name="Sutton G."/>
        </authorList>
    </citation>
    <scope>NUCLEOTIDE SEQUENCE</scope>
    <source>
        <strain evidence="2">BN</strain>
    </source>
</reference>
<dbReference type="PANTHER" id="PTHR37335:SF1">
    <property type="entry name" value="RIKEN CDNA 1700003F12 GENE"/>
    <property type="match status" value="1"/>
</dbReference>
<name>A6KHZ6_RAT</name>
<evidence type="ECO:0000313" key="3">
    <source>
        <dbReference type="RGD" id="1561517"/>
    </source>
</evidence>
<dbReference type="OMA" id="WKQFLNH"/>
<feature type="compositionally biased region" description="Basic and acidic residues" evidence="1">
    <location>
        <begin position="17"/>
        <end position="26"/>
    </location>
</feature>
<reference evidence="2" key="2">
    <citation type="submission" date="2005-09" db="EMBL/GenBank/DDBJ databases">
        <authorList>
            <person name="Mural R.J."/>
            <person name="Li P.W."/>
            <person name="Adams M.D."/>
            <person name="Amanatides P.G."/>
            <person name="Baden-Tillson H."/>
            <person name="Barnstead M."/>
            <person name="Chin S.H."/>
            <person name="Dew I."/>
            <person name="Evans C.A."/>
            <person name="Ferriera S."/>
            <person name="Flanigan M."/>
            <person name="Fosler C."/>
            <person name="Glodek A."/>
            <person name="Gu Z."/>
            <person name="Holt R.A."/>
            <person name="Jennings D."/>
            <person name="Kraft C.L."/>
            <person name="Lu F."/>
            <person name="Nguyen T."/>
            <person name="Nusskern D.R."/>
            <person name="Pfannkoch C.M."/>
            <person name="Sitter C."/>
            <person name="Sutton G.G."/>
            <person name="Venter J.C."/>
            <person name="Wang Z."/>
            <person name="Woodage T."/>
            <person name="Zheng X.H."/>
            <person name="Zhong F."/>
        </authorList>
    </citation>
    <scope>NUCLEOTIDE SEQUENCE</scope>
    <source>
        <strain evidence="2">BN</strain>
    </source>
</reference>
<accession>A6KHZ6</accession>
<feature type="compositionally biased region" description="Basic residues" evidence="1">
    <location>
        <begin position="201"/>
        <end position="211"/>
    </location>
</feature>
<dbReference type="Pfam" id="PF15318">
    <property type="entry name" value="Bclt"/>
    <property type="match status" value="1"/>
</dbReference>
<dbReference type="RGD" id="1561517">
    <property type="gene designation" value="C3h20orf144"/>
</dbReference>
<evidence type="ECO:0000256" key="1">
    <source>
        <dbReference type="SAM" id="MobiDB-lite"/>
    </source>
</evidence>
<feature type="compositionally biased region" description="Basic residues" evidence="1">
    <location>
        <begin position="27"/>
        <end position="41"/>
    </location>
</feature>
<organism evidence="2">
    <name type="scientific">Rattus norvegicus</name>
    <name type="common">Rat</name>
    <dbReference type="NCBI Taxonomy" id="10116"/>
    <lineage>
        <taxon>Eukaryota</taxon>
        <taxon>Metazoa</taxon>
        <taxon>Chordata</taxon>
        <taxon>Craniata</taxon>
        <taxon>Vertebrata</taxon>
        <taxon>Euteleostomi</taxon>
        <taxon>Mammalia</taxon>
        <taxon>Eutheria</taxon>
        <taxon>Euarchontoglires</taxon>
        <taxon>Glires</taxon>
        <taxon>Rodentia</taxon>
        <taxon>Myomorpha</taxon>
        <taxon>Muroidea</taxon>
        <taxon>Muridae</taxon>
        <taxon>Murinae</taxon>
        <taxon>Rattus</taxon>
    </lineage>
</organism>
<dbReference type="PANTHER" id="PTHR37335">
    <property type="entry name" value="RIKEN CDNA 1700003F12 GENE"/>
    <property type="match status" value="1"/>
</dbReference>
<feature type="region of interest" description="Disordered" evidence="1">
    <location>
        <begin position="187"/>
        <end position="211"/>
    </location>
</feature>
<dbReference type="AGR" id="RGD:1561517"/>
<sequence>MGNSGSHKRTKAPNQASKDRPPDMDKARHKQFFSHLKRKKPSPTASQHATFPFFQWREAPDPARVGENPRIKAGKTKIVLLFPLDKRQQLAEAAAGPFVRPVRPAEDPLGAPTCFPATVAPMLRGAGDGVDRREGARAREMKRILVLLLQLDARLQEEGRRVAGRPGGGAKAQQYWQPLYAHLLTQREACGEGDPREEQPRKRRRCPRPRP</sequence>
<dbReference type="AlphaFoldDB" id="A6KHZ6"/>
<dbReference type="RefSeq" id="NP_001424721.1">
    <property type="nucleotide sequence ID" value="NM_001437792.1"/>
</dbReference>